<sequence>MTDAERRGRPAPGCPAHSGLPRRAFLGVLGVGLLASCASRPPQPGAPAADALAPPAPTEPPIPPASPGPSRTLFSGPAAGGRIALTVDDGTCADCVRGYVDFVQRSGIHLTFSPNGTYGREWEPHAARLAPLIAAGQVQVMNHTFSHLKLTTLPDDRVRSELERNEEWAERVFGVTTRPYYRPPYGVHDPRVDGIAAELGWTRSVLWSGSYSDSTTITPEFLMAQAEKYLKPGTIMLGHANHPTVLGLLDRIENLIRERGLQPMTLDEMFGTSRAGGIA</sequence>
<dbReference type="Pfam" id="PF01522">
    <property type="entry name" value="Polysacc_deac_1"/>
    <property type="match status" value="1"/>
</dbReference>
<keyword evidence="6" id="KW-1185">Reference proteome</keyword>
<dbReference type="Gene3D" id="3.20.20.370">
    <property type="entry name" value="Glycoside hydrolase/deacetylase"/>
    <property type="match status" value="1"/>
</dbReference>
<accession>A0ABP9P7M7</accession>
<reference evidence="6" key="1">
    <citation type="journal article" date="2019" name="Int. J. Syst. Evol. Microbiol.">
        <title>The Global Catalogue of Microorganisms (GCM) 10K type strain sequencing project: providing services to taxonomists for standard genome sequencing and annotation.</title>
        <authorList>
            <consortium name="The Broad Institute Genomics Platform"/>
            <consortium name="The Broad Institute Genome Sequencing Center for Infectious Disease"/>
            <person name="Wu L."/>
            <person name="Ma J."/>
        </authorList>
    </citation>
    <scope>NUCLEOTIDE SEQUENCE [LARGE SCALE GENOMIC DNA]</scope>
    <source>
        <strain evidence="6">JCM 18302</strain>
    </source>
</reference>
<feature type="region of interest" description="Disordered" evidence="3">
    <location>
        <begin position="42"/>
        <end position="75"/>
    </location>
</feature>
<keyword evidence="2" id="KW-0378">Hydrolase</keyword>
<name>A0ABP9P7M7_9PSEU</name>
<dbReference type="InterPro" id="IPR050248">
    <property type="entry name" value="Polysacc_deacetylase_ArnD"/>
</dbReference>
<evidence type="ECO:0000256" key="3">
    <source>
        <dbReference type="SAM" id="MobiDB-lite"/>
    </source>
</evidence>
<dbReference type="RefSeq" id="WP_345611769.1">
    <property type="nucleotide sequence ID" value="NZ_BAABJO010000041.1"/>
</dbReference>
<evidence type="ECO:0000259" key="4">
    <source>
        <dbReference type="PROSITE" id="PS51677"/>
    </source>
</evidence>
<dbReference type="PANTHER" id="PTHR10587">
    <property type="entry name" value="GLYCOSYL TRANSFERASE-RELATED"/>
    <property type="match status" value="1"/>
</dbReference>
<evidence type="ECO:0000256" key="2">
    <source>
        <dbReference type="ARBA" id="ARBA00022801"/>
    </source>
</evidence>
<dbReference type="PANTHER" id="PTHR10587:SF133">
    <property type="entry name" value="CHITIN DEACETYLASE 1-RELATED"/>
    <property type="match status" value="1"/>
</dbReference>
<protein>
    <submittedName>
        <fullName evidence="5">Polysaccharide deacetylase family protein</fullName>
    </submittedName>
</protein>
<evidence type="ECO:0000256" key="1">
    <source>
        <dbReference type="ARBA" id="ARBA00022723"/>
    </source>
</evidence>
<dbReference type="SUPFAM" id="SSF88713">
    <property type="entry name" value="Glycoside hydrolase/deacetylase"/>
    <property type="match status" value="1"/>
</dbReference>
<gene>
    <name evidence="5" type="ORF">GCM10023320_73790</name>
</gene>
<dbReference type="CDD" id="cd10917">
    <property type="entry name" value="CE4_NodB_like_6s_7s"/>
    <property type="match status" value="1"/>
</dbReference>
<evidence type="ECO:0000313" key="5">
    <source>
        <dbReference type="EMBL" id="GAA5138799.1"/>
    </source>
</evidence>
<evidence type="ECO:0000313" key="6">
    <source>
        <dbReference type="Proteomes" id="UP001500804"/>
    </source>
</evidence>
<dbReference type="InterPro" id="IPR006311">
    <property type="entry name" value="TAT_signal"/>
</dbReference>
<feature type="compositionally biased region" description="Pro residues" evidence="3">
    <location>
        <begin position="54"/>
        <end position="67"/>
    </location>
</feature>
<dbReference type="PROSITE" id="PS51677">
    <property type="entry name" value="NODB"/>
    <property type="match status" value="1"/>
</dbReference>
<dbReference type="InterPro" id="IPR002509">
    <property type="entry name" value="NODB_dom"/>
</dbReference>
<dbReference type="Proteomes" id="UP001500804">
    <property type="component" value="Unassembled WGS sequence"/>
</dbReference>
<dbReference type="InterPro" id="IPR011330">
    <property type="entry name" value="Glyco_hydro/deAcase_b/a-brl"/>
</dbReference>
<comment type="caution">
    <text evidence="5">The sequence shown here is derived from an EMBL/GenBank/DDBJ whole genome shotgun (WGS) entry which is preliminary data.</text>
</comment>
<organism evidence="5 6">
    <name type="scientific">Pseudonocardia adelaidensis</name>
    <dbReference type="NCBI Taxonomy" id="648754"/>
    <lineage>
        <taxon>Bacteria</taxon>
        <taxon>Bacillati</taxon>
        <taxon>Actinomycetota</taxon>
        <taxon>Actinomycetes</taxon>
        <taxon>Pseudonocardiales</taxon>
        <taxon>Pseudonocardiaceae</taxon>
        <taxon>Pseudonocardia</taxon>
    </lineage>
</organism>
<proteinExistence type="predicted"/>
<dbReference type="EMBL" id="BAABJO010000041">
    <property type="protein sequence ID" value="GAA5138799.1"/>
    <property type="molecule type" value="Genomic_DNA"/>
</dbReference>
<keyword evidence="1" id="KW-0479">Metal-binding</keyword>
<feature type="domain" description="NodB homology" evidence="4">
    <location>
        <begin position="81"/>
        <end position="264"/>
    </location>
</feature>
<dbReference type="PROSITE" id="PS51318">
    <property type="entry name" value="TAT"/>
    <property type="match status" value="1"/>
</dbReference>